<dbReference type="EMBL" id="BKCJ010299267">
    <property type="protein sequence ID" value="GEZ60278.1"/>
    <property type="molecule type" value="Genomic_DNA"/>
</dbReference>
<proteinExistence type="predicted"/>
<organism evidence="1">
    <name type="scientific">Tanacetum cinerariifolium</name>
    <name type="common">Dalmatian daisy</name>
    <name type="synonym">Chrysanthemum cinerariifolium</name>
    <dbReference type="NCBI Taxonomy" id="118510"/>
    <lineage>
        <taxon>Eukaryota</taxon>
        <taxon>Viridiplantae</taxon>
        <taxon>Streptophyta</taxon>
        <taxon>Embryophyta</taxon>
        <taxon>Tracheophyta</taxon>
        <taxon>Spermatophyta</taxon>
        <taxon>Magnoliopsida</taxon>
        <taxon>eudicotyledons</taxon>
        <taxon>Gunneridae</taxon>
        <taxon>Pentapetalae</taxon>
        <taxon>asterids</taxon>
        <taxon>campanulids</taxon>
        <taxon>Asterales</taxon>
        <taxon>Asteraceae</taxon>
        <taxon>Asteroideae</taxon>
        <taxon>Anthemideae</taxon>
        <taxon>Anthemidinae</taxon>
        <taxon>Tanacetum</taxon>
    </lineage>
</organism>
<comment type="caution">
    <text evidence="1">The sequence shown here is derived from an EMBL/GenBank/DDBJ whole genome shotgun (WGS) entry which is preliminary data.</text>
</comment>
<evidence type="ECO:0000313" key="1">
    <source>
        <dbReference type="EMBL" id="GEZ60278.1"/>
    </source>
</evidence>
<dbReference type="AlphaFoldDB" id="A0A699IQ42"/>
<reference evidence="1" key="1">
    <citation type="journal article" date="2019" name="Sci. Rep.">
        <title>Draft genome of Tanacetum cinerariifolium, the natural source of mosquito coil.</title>
        <authorList>
            <person name="Yamashiro T."/>
            <person name="Shiraishi A."/>
            <person name="Satake H."/>
            <person name="Nakayama K."/>
        </authorList>
    </citation>
    <scope>NUCLEOTIDE SEQUENCE</scope>
</reference>
<protein>
    <submittedName>
        <fullName evidence="1">Uncharacterized protein</fullName>
    </submittedName>
</protein>
<gene>
    <name evidence="1" type="ORF">Tci_532251</name>
</gene>
<name>A0A699IQ42_TANCI</name>
<sequence length="94" mass="9925">MLFLINTTHLFLDTNKTNAPYVVADEGNGVVVRGDDDGGGECSDEVMMLARCGGLDGVDEPAMVRGGVEVGDDVMAAKVVAMEVDSMENEVEMV</sequence>
<accession>A0A699IQ42</accession>